<comment type="caution">
    <text evidence="2">The sequence shown here is derived from an EMBL/GenBank/DDBJ whole genome shotgun (WGS) entry which is preliminary data.</text>
</comment>
<evidence type="ECO:0000313" key="3">
    <source>
        <dbReference type="Proteomes" id="UP000289257"/>
    </source>
</evidence>
<gene>
    <name evidence="2" type="ORF">EOT05_00810</name>
</gene>
<dbReference type="Proteomes" id="UP000289257">
    <property type="component" value="Unassembled WGS sequence"/>
</dbReference>
<protein>
    <submittedName>
        <fullName evidence="2">Uncharacterized protein</fullName>
    </submittedName>
</protein>
<evidence type="ECO:0000256" key="1">
    <source>
        <dbReference type="SAM" id="MobiDB-lite"/>
    </source>
</evidence>
<sequence>MSEYMLPQKNDSVVPAEGTLFNDDLIDEIAREGNLSTAEVRQQYGIEPPREQEPTSGASVTLVDRAIAIDGIINGINRRNQANGASQQAEGLDNNFRRRYQHPDEVAAIMRSNAKLDDDKREGQLDTLNATTAMIKAGFDPDDVTFYKNRVRDELKQLEGTGSKNAHKRRQFNEKVQATAKNARR</sequence>
<keyword evidence="3" id="KW-1185">Reference proteome</keyword>
<dbReference type="AlphaFoldDB" id="A0A4Q0AH20"/>
<organism evidence="2 3">
    <name type="scientific">Candidatus Microsaccharimonas sossegonensis</name>
    <dbReference type="NCBI Taxonomy" id="2506948"/>
    <lineage>
        <taxon>Bacteria</taxon>
        <taxon>Candidatus Saccharimonadota</taxon>
        <taxon>Candidatus Saccharimonadia</taxon>
        <taxon>Candidatus Saccharimonadales</taxon>
        <taxon>Candidatus Saccharimonadaceae</taxon>
        <taxon>Candidatus Microsaccharimonas</taxon>
    </lineage>
</organism>
<evidence type="ECO:0000313" key="2">
    <source>
        <dbReference type="EMBL" id="RWZ78290.1"/>
    </source>
</evidence>
<feature type="region of interest" description="Disordered" evidence="1">
    <location>
        <begin position="157"/>
        <end position="185"/>
    </location>
</feature>
<reference evidence="2" key="1">
    <citation type="submission" date="2019-01" db="EMBL/GenBank/DDBJ databases">
        <title>Genomic signatures and co-occurrence patterns of the ultra-small Saccharimodia (Patescibacteria phylum) suggest a symbiotic lifestyle.</title>
        <authorList>
            <person name="Lemos L."/>
            <person name="Medeiros J."/>
            <person name="Andreote F."/>
            <person name="Fernandes G."/>
            <person name="Varani A."/>
            <person name="Oliveira G."/>
            <person name="Pylro V."/>
        </authorList>
    </citation>
    <scope>NUCLEOTIDE SEQUENCE [LARGE SCALE GENOMIC DNA]</scope>
    <source>
        <strain evidence="2">AMD02</strain>
    </source>
</reference>
<name>A0A4Q0AH20_9BACT</name>
<feature type="compositionally biased region" description="Polar residues" evidence="1">
    <location>
        <begin position="174"/>
        <end position="185"/>
    </location>
</feature>
<accession>A0A4Q0AH20</accession>
<dbReference type="EMBL" id="SCKX01000001">
    <property type="protein sequence ID" value="RWZ78290.1"/>
    <property type="molecule type" value="Genomic_DNA"/>
</dbReference>
<proteinExistence type="predicted"/>